<dbReference type="SMART" id="SM01139">
    <property type="entry name" value="Drf_FH3"/>
    <property type="match status" value="1"/>
</dbReference>
<dbReference type="GO" id="GO:0005938">
    <property type="term" value="C:cell cortex"/>
    <property type="evidence" value="ECO:0007669"/>
    <property type="project" value="UniProtKB-ARBA"/>
</dbReference>
<accession>A0AAD5U6R4</accession>
<dbReference type="Gene3D" id="1.20.58.630">
    <property type="match status" value="1"/>
</dbReference>
<dbReference type="SUPFAM" id="SSF48371">
    <property type="entry name" value="ARM repeat"/>
    <property type="match status" value="1"/>
</dbReference>
<dbReference type="PANTHER" id="PTHR47102:SF2">
    <property type="entry name" value="PROTEIN BNI1"/>
    <property type="match status" value="1"/>
</dbReference>
<dbReference type="Gene3D" id="1.10.238.150">
    <property type="entry name" value="Formin, FH3 diaphanous domain"/>
    <property type="match status" value="1"/>
</dbReference>
<dbReference type="GO" id="GO:0015629">
    <property type="term" value="C:actin cytoskeleton"/>
    <property type="evidence" value="ECO:0007669"/>
    <property type="project" value="UniProtKB-ARBA"/>
</dbReference>
<dbReference type="GO" id="GO:0043332">
    <property type="term" value="C:mating projection tip"/>
    <property type="evidence" value="ECO:0007669"/>
    <property type="project" value="TreeGrafter"/>
</dbReference>
<dbReference type="GO" id="GO:0051016">
    <property type="term" value="P:barbed-end actin filament capping"/>
    <property type="evidence" value="ECO:0007669"/>
    <property type="project" value="TreeGrafter"/>
</dbReference>
<dbReference type="SUPFAM" id="SSF101447">
    <property type="entry name" value="Formin homology 2 domain (FH2 domain)"/>
    <property type="match status" value="1"/>
</dbReference>
<dbReference type="GO" id="GO:0051017">
    <property type="term" value="P:actin filament bundle assembly"/>
    <property type="evidence" value="ECO:0007669"/>
    <property type="project" value="TreeGrafter"/>
</dbReference>
<dbReference type="InterPro" id="IPR010472">
    <property type="entry name" value="FH3_dom"/>
</dbReference>
<dbReference type="GO" id="GO:0003779">
    <property type="term" value="F:actin binding"/>
    <property type="evidence" value="ECO:0007669"/>
    <property type="project" value="InterPro"/>
</dbReference>
<evidence type="ECO:0000256" key="3">
    <source>
        <dbReference type="SAM" id="MobiDB-lite"/>
    </source>
</evidence>
<keyword evidence="2" id="KW-0175">Coiled coil</keyword>
<gene>
    <name evidence="6" type="ORF">HK099_002800</name>
</gene>
<proteinExistence type="inferred from homology"/>
<feature type="domain" description="FH2" evidence="5">
    <location>
        <begin position="843"/>
        <end position="1001"/>
    </location>
</feature>
<comment type="similarity">
    <text evidence="1">Belongs to the formin homology family. BNI1 subfamily.</text>
</comment>
<evidence type="ECO:0000313" key="7">
    <source>
        <dbReference type="Proteomes" id="UP001211065"/>
    </source>
</evidence>
<dbReference type="PANTHER" id="PTHR47102">
    <property type="entry name" value="PROTEIN BNI1"/>
    <property type="match status" value="1"/>
</dbReference>
<dbReference type="Gene3D" id="6.10.30.50">
    <property type="match status" value="1"/>
</dbReference>
<dbReference type="InterPro" id="IPR016024">
    <property type="entry name" value="ARM-type_fold"/>
</dbReference>
<evidence type="ECO:0000259" key="5">
    <source>
        <dbReference type="PROSITE" id="PS51444"/>
    </source>
</evidence>
<evidence type="ECO:0000256" key="2">
    <source>
        <dbReference type="SAM" id="Coils"/>
    </source>
</evidence>
<feature type="compositionally biased region" description="Basic and acidic residues" evidence="3">
    <location>
        <begin position="780"/>
        <end position="791"/>
    </location>
</feature>
<comment type="caution">
    <text evidence="6">The sequence shown here is derived from an EMBL/GenBank/DDBJ whole genome shotgun (WGS) entry which is preliminary data.</text>
</comment>
<dbReference type="InterPro" id="IPR011989">
    <property type="entry name" value="ARM-like"/>
</dbReference>
<evidence type="ECO:0000313" key="6">
    <source>
        <dbReference type="EMBL" id="KAJ3222019.1"/>
    </source>
</evidence>
<dbReference type="EMBL" id="JADGJW010000196">
    <property type="protein sequence ID" value="KAJ3222019.1"/>
    <property type="molecule type" value="Genomic_DNA"/>
</dbReference>
<dbReference type="AlphaFoldDB" id="A0AAD5U6R4"/>
<feature type="compositionally biased region" description="Pro residues" evidence="3">
    <location>
        <begin position="810"/>
        <end position="836"/>
    </location>
</feature>
<dbReference type="SMART" id="SM01140">
    <property type="entry name" value="Drf_GBD"/>
    <property type="match status" value="1"/>
</dbReference>
<dbReference type="GO" id="GO:0032153">
    <property type="term" value="C:cell division site"/>
    <property type="evidence" value="ECO:0007669"/>
    <property type="project" value="UniProtKB-ARBA"/>
</dbReference>
<feature type="region of interest" description="Disordered" evidence="3">
    <location>
        <begin position="762"/>
        <end position="840"/>
    </location>
</feature>
<dbReference type="InterPro" id="IPR014768">
    <property type="entry name" value="GBD/FH3_dom"/>
</dbReference>
<feature type="compositionally biased region" description="Basic residues" evidence="3">
    <location>
        <begin position="1"/>
        <end position="11"/>
    </location>
</feature>
<keyword evidence="7" id="KW-1185">Reference proteome</keyword>
<evidence type="ECO:0000259" key="4">
    <source>
        <dbReference type="PROSITE" id="PS51232"/>
    </source>
</evidence>
<dbReference type="Pfam" id="PF06367">
    <property type="entry name" value="Drf_FH3"/>
    <property type="match status" value="1"/>
</dbReference>
<dbReference type="Pfam" id="PF06371">
    <property type="entry name" value="Drf_GBD"/>
    <property type="match status" value="1"/>
</dbReference>
<dbReference type="PROSITE" id="PS51232">
    <property type="entry name" value="GBD_FH3"/>
    <property type="match status" value="1"/>
</dbReference>
<dbReference type="InterPro" id="IPR015425">
    <property type="entry name" value="FH2_Formin"/>
</dbReference>
<protein>
    <submittedName>
        <fullName evidence="6">Uncharacterized protein</fullName>
    </submittedName>
</protein>
<dbReference type="GO" id="GO:1903475">
    <property type="term" value="P:mitotic actomyosin contractile ring assembly"/>
    <property type="evidence" value="ECO:0007669"/>
    <property type="project" value="TreeGrafter"/>
</dbReference>
<dbReference type="InterPro" id="IPR010473">
    <property type="entry name" value="GTPase-bd"/>
</dbReference>
<dbReference type="Proteomes" id="UP001211065">
    <property type="component" value="Unassembled WGS sequence"/>
</dbReference>
<dbReference type="PROSITE" id="PS51444">
    <property type="entry name" value="FH2"/>
    <property type="match status" value="1"/>
</dbReference>
<organism evidence="6 7">
    <name type="scientific">Clydaea vesicula</name>
    <dbReference type="NCBI Taxonomy" id="447962"/>
    <lineage>
        <taxon>Eukaryota</taxon>
        <taxon>Fungi</taxon>
        <taxon>Fungi incertae sedis</taxon>
        <taxon>Chytridiomycota</taxon>
        <taxon>Chytridiomycota incertae sedis</taxon>
        <taxon>Chytridiomycetes</taxon>
        <taxon>Lobulomycetales</taxon>
        <taxon>Lobulomycetaceae</taxon>
        <taxon>Clydaea</taxon>
    </lineage>
</organism>
<name>A0AAD5U6R4_9FUNG</name>
<dbReference type="InterPro" id="IPR051661">
    <property type="entry name" value="Actin_filament_regulator"/>
</dbReference>
<evidence type="ECO:0000256" key="1">
    <source>
        <dbReference type="ARBA" id="ARBA00037935"/>
    </source>
</evidence>
<sequence length="1001" mass="113240">MDYMKNRGRLRKGTESSFESINSTAENHNFPHSISARSSFLDLQTISRSSSSSLINSTEDRENFTLSGSPSMNRTKSMRIGKFDVKRKQSQMQLKNSPSIESMDIVTSLSSVSETPEIIQMVQLKLISVMRVYSNEDHFYTSVENKLLDELMELAFNCKTIEWTNEQKEQMKKHSSETNKKFVWSIYKKISQPADNSELESNSPLYYVEFLQTVTQELMKSYSKTKTYLNIVARSLNMNIRSMNNVGNTHNNLAQIHSAAGNNILTNGHNYNEIKEVLLRLNVDCSRQSIVWLHTFIDKGGLKVLFTLLEAINRKSEKKAKHYEVEAETLKVMKIIVNNNKGIQDLLSNPSSLNTLIMSIDSPNVIARTNVIDFLLAVVTISYPKGHNLVLEAFLYFQKTRQEDFIFQGFIKSLKEVILQRGTFGSKVGSKRDSNVDLFAATNGTEKRKGEILENGIKEYMISAISLVRYLIEVPEELEYRIYLRNKMICSGITEILKILKTWAPEEFDSIETNLKAIEEDSREDHLQFTDKISEIYNEKGIDIFEPSSILNCILECFDNKFNQETGTKLSNLESSFLNKNDLSGRNELCTNLIISILQNLLGFARFTDGNVRMNYFFLLEKLVSQIAFDHKGIVPDFKDSFKVSVETVINALISQETFDEKLKEMEFLKEKCETLEFENFDLSKSGEFTFTATETLEVEKENYEVLKNEIEEIKNKQDKALMEHQSELSSLLEYLLKSGENQPKILTNLSRDDSAIDEKTSGLENLDSANGEKITVDVPNRDSSGDEKVKVLPPGPPLIIMHPTLSTGGPPPPPPPPAPPPPPGMGCPPPPPPGMPVGLPKRQQIYFPTVEVKKLQLEKIPDNILMKSVWSKNLKTTTHTATSAEDTKNVDIECVVKEMGVFDDIEKKFAAKTFKNINKNNYSKIEKSNDTVGEITLIDGKRAQNIMIMLGILKSYSLEDLKDAVINSDETVLTEAIVKQCLAYAPTLEDVGVMMPDSTI</sequence>
<feature type="coiled-coil region" evidence="2">
    <location>
        <begin position="659"/>
        <end position="724"/>
    </location>
</feature>
<feature type="domain" description="GBD/FH3" evidence="4">
    <location>
        <begin position="140"/>
        <end position="635"/>
    </location>
</feature>
<dbReference type="Gene3D" id="1.25.10.10">
    <property type="entry name" value="Leucine-rich Repeat Variant"/>
    <property type="match status" value="1"/>
</dbReference>
<feature type="region of interest" description="Disordered" evidence="3">
    <location>
        <begin position="1"/>
        <end position="20"/>
    </location>
</feature>
<dbReference type="GO" id="GO:0031267">
    <property type="term" value="F:small GTPase binding"/>
    <property type="evidence" value="ECO:0007669"/>
    <property type="project" value="InterPro"/>
</dbReference>
<reference evidence="6" key="1">
    <citation type="submission" date="2020-05" db="EMBL/GenBank/DDBJ databases">
        <title>Phylogenomic resolution of chytrid fungi.</title>
        <authorList>
            <person name="Stajich J.E."/>
            <person name="Amses K."/>
            <person name="Simmons R."/>
            <person name="Seto K."/>
            <person name="Myers J."/>
            <person name="Bonds A."/>
            <person name="Quandt C.A."/>
            <person name="Barry K."/>
            <person name="Liu P."/>
            <person name="Grigoriev I."/>
            <person name="Longcore J.E."/>
            <person name="James T.Y."/>
        </authorList>
    </citation>
    <scope>NUCLEOTIDE SEQUENCE</scope>
    <source>
        <strain evidence="6">JEL0476</strain>
    </source>
</reference>